<sequence>MRDFVLDAPNQERYTYFIALYGRDYQQRTGLLHIKHDFGDSIRDLHTLIRDRLNEVLGEETPSCYHILALAAPEPIPCPAPTN</sequence>
<evidence type="ECO:0000313" key="2">
    <source>
        <dbReference type="Proteomes" id="UP001464891"/>
    </source>
</evidence>
<gene>
    <name evidence="1" type="ORF">NC998_17435</name>
</gene>
<reference evidence="1 2" key="1">
    <citation type="submission" date="2022-04" db="EMBL/GenBank/DDBJ databases">
        <title>Positive selection, recombination, and allopatry shape intraspecific diversity of widespread and dominant cyanobacteria.</title>
        <authorList>
            <person name="Wei J."/>
            <person name="Shu W."/>
            <person name="Hu C."/>
        </authorList>
    </citation>
    <scope>NUCLEOTIDE SEQUENCE [LARGE SCALE GENOMIC DNA]</scope>
    <source>
        <strain evidence="1 2">GB2-A4</strain>
    </source>
</reference>
<comment type="caution">
    <text evidence="1">The sequence shown here is derived from an EMBL/GenBank/DDBJ whole genome shotgun (WGS) entry which is preliminary data.</text>
</comment>
<accession>A0ABV0JAS9</accession>
<name>A0ABV0JAS9_9CYAN</name>
<dbReference type="Proteomes" id="UP001464891">
    <property type="component" value="Unassembled WGS sequence"/>
</dbReference>
<dbReference type="EMBL" id="JAMPKM010000011">
    <property type="protein sequence ID" value="MEP0818883.1"/>
    <property type="molecule type" value="Genomic_DNA"/>
</dbReference>
<evidence type="ECO:0000313" key="1">
    <source>
        <dbReference type="EMBL" id="MEP0818883.1"/>
    </source>
</evidence>
<keyword evidence="2" id="KW-1185">Reference proteome</keyword>
<proteinExistence type="predicted"/>
<dbReference type="RefSeq" id="WP_190437465.1">
    <property type="nucleotide sequence ID" value="NZ_JAMPKM010000011.1"/>
</dbReference>
<protein>
    <submittedName>
        <fullName evidence="1">Uncharacterized protein</fullName>
    </submittedName>
</protein>
<organism evidence="1 2">
    <name type="scientific">Trichocoleus desertorum GB2-A4</name>
    <dbReference type="NCBI Taxonomy" id="2933944"/>
    <lineage>
        <taxon>Bacteria</taxon>
        <taxon>Bacillati</taxon>
        <taxon>Cyanobacteriota</taxon>
        <taxon>Cyanophyceae</taxon>
        <taxon>Leptolyngbyales</taxon>
        <taxon>Trichocoleusaceae</taxon>
        <taxon>Trichocoleus</taxon>
    </lineage>
</organism>